<keyword evidence="4" id="KW-0677">Repeat</keyword>
<feature type="transmembrane region" description="Helical" evidence="7">
    <location>
        <begin position="5"/>
        <end position="22"/>
    </location>
</feature>
<evidence type="ECO:0000256" key="6">
    <source>
        <dbReference type="ARBA" id="ARBA00023136"/>
    </source>
</evidence>
<dbReference type="EMBL" id="QYZD01000018">
    <property type="protein sequence ID" value="RJG22135.1"/>
    <property type="molecule type" value="Genomic_DNA"/>
</dbReference>
<dbReference type="FunFam" id="3.30.70.1450:FF:000009">
    <property type="entry name" value="SLC13 family permease"/>
    <property type="match status" value="1"/>
</dbReference>
<dbReference type="Pfam" id="PF02080">
    <property type="entry name" value="TrkA_C"/>
    <property type="match status" value="1"/>
</dbReference>
<keyword evidence="6 7" id="KW-0472">Membrane</keyword>
<feature type="transmembrane region" description="Helical" evidence="7">
    <location>
        <begin position="477"/>
        <end position="497"/>
    </location>
</feature>
<reference evidence="9 10" key="1">
    <citation type="submission" date="2018-09" db="EMBL/GenBank/DDBJ databases">
        <title>Paenibacillus SK2017-BO5.</title>
        <authorList>
            <person name="Piskunova J.V."/>
            <person name="Dubiley S.A."/>
            <person name="Severinov K.V."/>
        </authorList>
    </citation>
    <scope>NUCLEOTIDE SEQUENCE [LARGE SCALE GENOMIC DNA]</scope>
    <source>
        <strain evidence="9 10">BO5</strain>
    </source>
</reference>
<feature type="transmembrane region" description="Helical" evidence="7">
    <location>
        <begin position="136"/>
        <end position="155"/>
    </location>
</feature>
<dbReference type="Proteomes" id="UP000266177">
    <property type="component" value="Unassembled WGS sequence"/>
</dbReference>
<evidence type="ECO:0000256" key="5">
    <source>
        <dbReference type="ARBA" id="ARBA00022989"/>
    </source>
</evidence>
<protein>
    <submittedName>
        <fullName evidence="9">SLC13 family permease</fullName>
    </submittedName>
</protein>
<gene>
    <name evidence="9" type="ORF">DQX05_18720</name>
</gene>
<evidence type="ECO:0000313" key="10">
    <source>
        <dbReference type="Proteomes" id="UP000266177"/>
    </source>
</evidence>
<evidence type="ECO:0000256" key="4">
    <source>
        <dbReference type="ARBA" id="ARBA00022737"/>
    </source>
</evidence>
<proteinExistence type="predicted"/>
<evidence type="ECO:0000256" key="1">
    <source>
        <dbReference type="ARBA" id="ARBA00004141"/>
    </source>
</evidence>
<keyword evidence="5 7" id="KW-1133">Transmembrane helix</keyword>
<keyword evidence="3 7" id="KW-0812">Transmembrane</keyword>
<feature type="transmembrane region" description="Helical" evidence="7">
    <location>
        <begin position="56"/>
        <end position="75"/>
    </location>
</feature>
<feature type="domain" description="RCK C-terminal" evidence="8">
    <location>
        <begin position="326"/>
        <end position="410"/>
    </location>
</feature>
<feature type="transmembrane region" description="Helical" evidence="7">
    <location>
        <begin position="563"/>
        <end position="581"/>
    </location>
</feature>
<dbReference type="InterPro" id="IPR036721">
    <property type="entry name" value="RCK_C_sf"/>
</dbReference>
<dbReference type="GO" id="GO:0005886">
    <property type="term" value="C:plasma membrane"/>
    <property type="evidence" value="ECO:0007669"/>
    <property type="project" value="TreeGrafter"/>
</dbReference>
<comment type="subcellular location">
    <subcellularLocation>
        <location evidence="1">Membrane</location>
        <topology evidence="1">Multi-pass membrane protein</topology>
    </subcellularLocation>
</comment>
<keyword evidence="2" id="KW-0813">Transport</keyword>
<evidence type="ECO:0000256" key="3">
    <source>
        <dbReference type="ARBA" id="ARBA00022692"/>
    </source>
</evidence>
<dbReference type="GO" id="GO:0008324">
    <property type="term" value="F:monoatomic cation transmembrane transporter activity"/>
    <property type="evidence" value="ECO:0007669"/>
    <property type="project" value="InterPro"/>
</dbReference>
<sequence length="623" mass="66997">MNSDIIITLIILAAAAILFMTGKIRSDLVAICSLILLVLLGILTPNEALSGFSNSVVIMMIGLFIVGGGIFQTGLAKLASGKMLQLAGGSETRLLITVILATSLIGAFVSNTGTVAVMLPIVVSMAASANISPGRLLMPIAFASSMGGMLTLIGTPPNLVISETLAQAGFDGLSFFSFTPIGIVCLLIGTGLLLLLSRQLPKEQGEGRRKRNGRSLHELARQYQLSQNLYRVQAGDEATIVSRSLQELDIPNQYQVHIIEIRRRTSNKNPFFKTINQEIAGPATIIHDKDILYVYGPFKRVQAFAEECGLHLLDHRAAEIEQAAEPNTERYASDQIGIAEVLLPPNSPLLNLQVKQSGFREKYQINILAIQRKGEYLLHQLKDEKIRFGDALLVQGTWKSIARLSREESDVVVVGQPLETAAAMPMNHKAPLAAGIMLFMIALLILEIFPAVISVMIAAVLMVATGCLRGMESAYKTINWESIVLIGGMIPMSIAIEKTGAAALLSQKLVLTLGNIGPFALLAGIYFTTSILTLFISNTACAVLVAPIAMTAAMQLGVDPQPYLFAVAIAASMCFAVPFSTPPNALVMSAGKYSFMDYIRVGLPLQLLLGIAMVALLPLFFPF</sequence>
<dbReference type="OrthoDB" id="9765532at2"/>
<dbReference type="PROSITE" id="PS51202">
    <property type="entry name" value="RCK_C"/>
    <property type="match status" value="1"/>
</dbReference>
<evidence type="ECO:0000256" key="2">
    <source>
        <dbReference type="ARBA" id="ARBA00022448"/>
    </source>
</evidence>
<accession>A0A3A3GIN4</accession>
<feature type="transmembrane region" description="Helical" evidence="7">
    <location>
        <begin position="432"/>
        <end position="465"/>
    </location>
</feature>
<evidence type="ECO:0000313" key="9">
    <source>
        <dbReference type="EMBL" id="RJG22135.1"/>
    </source>
</evidence>
<dbReference type="SUPFAM" id="SSF116726">
    <property type="entry name" value="TrkA C-terminal domain-like"/>
    <property type="match status" value="2"/>
</dbReference>
<feature type="transmembrane region" description="Helical" evidence="7">
    <location>
        <begin position="534"/>
        <end position="556"/>
    </location>
</feature>
<dbReference type="InterPro" id="IPR051679">
    <property type="entry name" value="DASS-Related_Transporters"/>
</dbReference>
<dbReference type="PANTHER" id="PTHR43652:SF1">
    <property type="entry name" value="RESPONSE REGULATOR"/>
    <property type="match status" value="1"/>
</dbReference>
<dbReference type="GO" id="GO:0006813">
    <property type="term" value="P:potassium ion transport"/>
    <property type="evidence" value="ECO:0007669"/>
    <property type="project" value="InterPro"/>
</dbReference>
<dbReference type="InterPro" id="IPR004680">
    <property type="entry name" value="Cit_transptr-like_dom"/>
</dbReference>
<dbReference type="Gene3D" id="3.30.70.1450">
    <property type="entry name" value="Regulator of K+ conductance, C-terminal domain"/>
    <property type="match status" value="2"/>
</dbReference>
<dbReference type="Pfam" id="PF03600">
    <property type="entry name" value="CitMHS"/>
    <property type="match status" value="1"/>
</dbReference>
<evidence type="ECO:0000259" key="8">
    <source>
        <dbReference type="PROSITE" id="PS51202"/>
    </source>
</evidence>
<name>A0A3A3GIN4_PANTH</name>
<organism evidence="9 10">
    <name type="scientific">Paenibacillus thiaminolyticus</name>
    <name type="common">Bacillus thiaminolyticus</name>
    <dbReference type="NCBI Taxonomy" id="49283"/>
    <lineage>
        <taxon>Bacteria</taxon>
        <taxon>Bacillati</taxon>
        <taxon>Bacillota</taxon>
        <taxon>Bacilli</taxon>
        <taxon>Bacillales</taxon>
        <taxon>Paenibacillaceae</taxon>
        <taxon>Paenibacillus</taxon>
    </lineage>
</organism>
<feature type="transmembrane region" description="Helical" evidence="7">
    <location>
        <begin position="601"/>
        <end position="621"/>
    </location>
</feature>
<feature type="transmembrane region" description="Helical" evidence="7">
    <location>
        <begin position="95"/>
        <end position="124"/>
    </location>
</feature>
<feature type="transmembrane region" description="Helical" evidence="7">
    <location>
        <begin position="509"/>
        <end position="528"/>
    </location>
</feature>
<dbReference type="PANTHER" id="PTHR43652">
    <property type="entry name" value="BASIC AMINO ACID ANTIPORTER YFCC-RELATED"/>
    <property type="match status" value="1"/>
</dbReference>
<comment type="caution">
    <text evidence="9">The sequence shown here is derived from an EMBL/GenBank/DDBJ whole genome shotgun (WGS) entry which is preliminary data.</text>
</comment>
<feature type="transmembrane region" description="Helical" evidence="7">
    <location>
        <begin position="28"/>
        <end position="44"/>
    </location>
</feature>
<feature type="transmembrane region" description="Helical" evidence="7">
    <location>
        <begin position="175"/>
        <end position="196"/>
    </location>
</feature>
<dbReference type="InterPro" id="IPR006037">
    <property type="entry name" value="RCK_C"/>
</dbReference>
<dbReference type="AlphaFoldDB" id="A0A3A3GIN4"/>
<evidence type="ECO:0000256" key="7">
    <source>
        <dbReference type="SAM" id="Phobius"/>
    </source>
</evidence>
<dbReference type="RefSeq" id="WP_119795027.1">
    <property type="nucleotide sequence ID" value="NZ_QYZD01000018.1"/>
</dbReference>